<keyword evidence="1" id="KW-1133">Transmembrane helix</keyword>
<dbReference type="HOGENOM" id="CLU_2937825_0_0_10"/>
<comment type="caution">
    <text evidence="2">The sequence shown here is derived from an EMBL/GenBank/DDBJ whole genome shotgun (WGS) entry which is preliminary data.</text>
</comment>
<dbReference type="AlphaFoldDB" id="H1HLC4"/>
<protein>
    <submittedName>
        <fullName evidence="2">Uncharacterized protein</fullName>
    </submittedName>
</protein>
<organism evidence="2 3">
    <name type="scientific">Segatella maculosa OT 289</name>
    <dbReference type="NCBI Taxonomy" id="999422"/>
    <lineage>
        <taxon>Bacteria</taxon>
        <taxon>Pseudomonadati</taxon>
        <taxon>Bacteroidota</taxon>
        <taxon>Bacteroidia</taxon>
        <taxon>Bacteroidales</taxon>
        <taxon>Prevotellaceae</taxon>
        <taxon>Segatella</taxon>
    </lineage>
</organism>
<keyword evidence="3" id="KW-1185">Reference proteome</keyword>
<feature type="transmembrane region" description="Helical" evidence="1">
    <location>
        <begin position="12"/>
        <end position="31"/>
    </location>
</feature>
<reference evidence="2 3" key="1">
    <citation type="submission" date="2011-12" db="EMBL/GenBank/DDBJ databases">
        <title>The Genome Sequence of Prevotella maculosa OT 289.</title>
        <authorList>
            <consortium name="The Broad Institute Genome Sequencing Platform"/>
            <person name="Earl A."/>
            <person name="Ward D."/>
            <person name="Feldgarden M."/>
            <person name="Gevers D."/>
            <person name="Izard J."/>
            <person name="Blanton J.M."/>
            <person name="Mathney J."/>
            <person name="Tanner A.C."/>
            <person name="Dewhirst F.E."/>
            <person name="Young S.K."/>
            <person name="Zeng Q."/>
            <person name="Gargeya S."/>
            <person name="Fitzgerald M."/>
            <person name="Haas B."/>
            <person name="Abouelleil A."/>
            <person name="Alvarado L."/>
            <person name="Arachchi H.M."/>
            <person name="Berlin A."/>
            <person name="Chapman S.B."/>
            <person name="Gearin G."/>
            <person name="Goldberg J."/>
            <person name="Griggs A."/>
            <person name="Gujja S."/>
            <person name="Hansen M."/>
            <person name="Heiman D."/>
            <person name="Howarth C."/>
            <person name="Larimer J."/>
            <person name="Lui A."/>
            <person name="MacDonald P.J.P."/>
            <person name="McCowen C."/>
            <person name="Montmayeur A."/>
            <person name="Murphy C."/>
            <person name="Neiman D."/>
            <person name="Pearson M."/>
            <person name="Priest M."/>
            <person name="Roberts A."/>
            <person name="Saif S."/>
            <person name="Shea T."/>
            <person name="Sisk P."/>
            <person name="Stolte C."/>
            <person name="Sykes S."/>
            <person name="Wortman J."/>
            <person name="Nusbaum C."/>
            <person name="Birren B."/>
        </authorList>
    </citation>
    <scope>NUCLEOTIDE SEQUENCE [LARGE SCALE GENOMIC DNA]</scope>
    <source>
        <strain evidence="2 3">OT 289</strain>
    </source>
</reference>
<gene>
    <name evidence="2" type="ORF">HMPREF9944_00968</name>
</gene>
<keyword evidence="1" id="KW-0812">Transmembrane</keyword>
<dbReference type="Proteomes" id="UP000003167">
    <property type="component" value="Unassembled WGS sequence"/>
</dbReference>
<keyword evidence="1" id="KW-0472">Membrane</keyword>
<sequence>MVSSQDLPKEKICISLLASIIFSFHHSFILISGKMNQIGIANQSVIYTFHHFIKIMIKCL</sequence>
<dbReference type="EMBL" id="AGEK01000018">
    <property type="protein sequence ID" value="EHO72256.1"/>
    <property type="molecule type" value="Genomic_DNA"/>
</dbReference>
<evidence type="ECO:0000313" key="3">
    <source>
        <dbReference type="Proteomes" id="UP000003167"/>
    </source>
</evidence>
<accession>H1HLC4</accession>
<evidence type="ECO:0000313" key="2">
    <source>
        <dbReference type="EMBL" id="EHO72256.1"/>
    </source>
</evidence>
<evidence type="ECO:0000256" key="1">
    <source>
        <dbReference type="SAM" id="Phobius"/>
    </source>
</evidence>
<proteinExistence type="predicted"/>
<name>H1HLC4_9BACT</name>